<keyword evidence="3" id="KW-0808">Transferase</keyword>
<organism evidence="4 5">
    <name type="scientific">Ceratina calcarata</name>
    <dbReference type="NCBI Taxonomy" id="156304"/>
    <lineage>
        <taxon>Eukaryota</taxon>
        <taxon>Metazoa</taxon>
        <taxon>Ecdysozoa</taxon>
        <taxon>Arthropoda</taxon>
        <taxon>Hexapoda</taxon>
        <taxon>Insecta</taxon>
        <taxon>Pterygota</taxon>
        <taxon>Neoptera</taxon>
        <taxon>Endopterygota</taxon>
        <taxon>Hymenoptera</taxon>
        <taxon>Apocrita</taxon>
        <taxon>Aculeata</taxon>
        <taxon>Apoidea</taxon>
        <taxon>Anthophila</taxon>
        <taxon>Apidae</taxon>
        <taxon>Ceratina</taxon>
        <taxon>Zadontomerus</taxon>
    </lineage>
</organism>
<evidence type="ECO:0000256" key="2">
    <source>
        <dbReference type="PROSITE-ProRule" id="PRU00339"/>
    </source>
</evidence>
<evidence type="ECO:0000313" key="4">
    <source>
        <dbReference type="Proteomes" id="UP000694925"/>
    </source>
</evidence>
<keyword evidence="2" id="KW-0802">TPR repeat</keyword>
<protein>
    <submittedName>
        <fullName evidence="5">Protein arginine N-methyltransferase 9-like isoform X1</fullName>
    </submittedName>
</protein>
<accession>A0AAJ7J9N5</accession>
<keyword evidence="1 3" id="KW-0949">S-adenosyl-L-methionine</keyword>
<dbReference type="SUPFAM" id="SSF53335">
    <property type="entry name" value="S-adenosyl-L-methionine-dependent methyltransferases"/>
    <property type="match status" value="1"/>
</dbReference>
<dbReference type="PROSITE" id="PS51678">
    <property type="entry name" value="SAM_MT_PRMT"/>
    <property type="match status" value="1"/>
</dbReference>
<dbReference type="GO" id="GO:0016274">
    <property type="term" value="F:protein-arginine N-methyltransferase activity"/>
    <property type="evidence" value="ECO:0007669"/>
    <property type="project" value="InterPro"/>
</dbReference>
<dbReference type="InterPro" id="IPR019734">
    <property type="entry name" value="TPR_rpt"/>
</dbReference>
<proteinExistence type="predicted"/>
<reference evidence="5" key="1">
    <citation type="submission" date="2025-08" db="UniProtKB">
        <authorList>
            <consortium name="RefSeq"/>
        </authorList>
    </citation>
    <scope>IDENTIFICATION</scope>
    <source>
        <tissue evidence="5">Whole body</tissue>
    </source>
</reference>
<dbReference type="Gene3D" id="1.25.40.10">
    <property type="entry name" value="Tetratricopeptide repeat domain"/>
    <property type="match status" value="1"/>
</dbReference>
<sequence length="754" mass="86613">MQREVNDIVEKSLQKAYDHDRTGNVGKAYAYYTVVAELCPRKRAEIEEPFVDILCQWGIQLACENRFADVVLCYKHSLDLFPNNPRMLNNFAAHLLRNNDPIEAIRYLKRALQADPNFLPAERNLQNAFSMAVDRWHFPMLNDKCRNNAFASAIRKRISQGYDTVLDVGTGTGLLSLYAKNAGAKKIYACECSQVMLRIAKKVFETNDATDIVLLPKFSSDLIIPTDIPRRVKLVVTETFDAGLFGEQVIPSIISVHSNILDKNGMVIPMGATLYVAAVECEYIRQKSAVMLDKLKRSCPLNFNNVSVLLDEEYYDTENLKNVEVSYILEPTALFTINFNELTNLLQFNTDGIKNIIKTKCKRGGIIDGLITWFKLHLDEEITIDTSDKKSCWQVAVFPTVPKLWNEGDSIMIKGELLKGKLKCSYTSHVAQCNDYDNDHTFLYRLPKEVVTFLNDFEYIKLVTEVSKSLISKEIHSILDTSPFPIYGLMLLKENKHSNIFYYKTENVMLQRFIKQIAKQNNCEDKLRIISKYSHIKHCLDTIFIHDFDIKGELKDCNEEYNHELFRCLLKPNGILLPEQIFFVGQLVFSQDLPNMVYVEDENLRDESTFISDESSFEKNPRNIFNSTTSYGIAQHINEFKINQVFDLNSSLYFYEPLSDVNVLIEMRENEVAERVINFGKISATNNKLLPNALACWYKVRLTSNYNYDTKRNGSFMNHTAILLEDELKNCILQGNEVCIKVQQADGVIRVKVK</sequence>
<dbReference type="SUPFAM" id="SSF48452">
    <property type="entry name" value="TPR-like"/>
    <property type="match status" value="1"/>
</dbReference>
<dbReference type="GeneID" id="108629796"/>
<dbReference type="GO" id="GO:0032259">
    <property type="term" value="P:methylation"/>
    <property type="evidence" value="ECO:0007669"/>
    <property type="project" value="UniProtKB-KW"/>
</dbReference>
<dbReference type="PROSITE" id="PS50005">
    <property type="entry name" value="TPR"/>
    <property type="match status" value="1"/>
</dbReference>
<dbReference type="RefSeq" id="XP_017888157.1">
    <property type="nucleotide sequence ID" value="XM_018032668.2"/>
</dbReference>
<dbReference type="InterPro" id="IPR029063">
    <property type="entry name" value="SAM-dependent_MTases_sf"/>
</dbReference>
<dbReference type="GO" id="GO:0042054">
    <property type="term" value="F:histone methyltransferase activity"/>
    <property type="evidence" value="ECO:0007669"/>
    <property type="project" value="TreeGrafter"/>
</dbReference>
<dbReference type="KEGG" id="ccal:108629796"/>
<dbReference type="Gene3D" id="3.40.50.150">
    <property type="entry name" value="Vaccinia Virus protein VP39"/>
    <property type="match status" value="1"/>
</dbReference>
<dbReference type="GO" id="GO:0005634">
    <property type="term" value="C:nucleus"/>
    <property type="evidence" value="ECO:0007669"/>
    <property type="project" value="TreeGrafter"/>
</dbReference>
<evidence type="ECO:0000256" key="3">
    <source>
        <dbReference type="PROSITE-ProRule" id="PRU01015"/>
    </source>
</evidence>
<dbReference type="InterPro" id="IPR011990">
    <property type="entry name" value="TPR-like_helical_dom_sf"/>
</dbReference>
<feature type="repeat" description="TPR" evidence="2">
    <location>
        <begin position="85"/>
        <end position="118"/>
    </location>
</feature>
<evidence type="ECO:0000313" key="5">
    <source>
        <dbReference type="RefSeq" id="XP_017888157.1"/>
    </source>
</evidence>
<dbReference type="Proteomes" id="UP000694925">
    <property type="component" value="Unplaced"/>
</dbReference>
<name>A0AAJ7J9N5_9HYME</name>
<evidence type="ECO:0000256" key="1">
    <source>
        <dbReference type="ARBA" id="ARBA00022691"/>
    </source>
</evidence>
<dbReference type="SMART" id="SM00028">
    <property type="entry name" value="TPR"/>
    <property type="match status" value="2"/>
</dbReference>
<dbReference type="CDD" id="cd02440">
    <property type="entry name" value="AdoMet_MTases"/>
    <property type="match status" value="1"/>
</dbReference>
<keyword evidence="3" id="KW-0489">Methyltransferase</keyword>
<dbReference type="Gene3D" id="2.70.160.11">
    <property type="entry name" value="Hnrnp arginine n-methyltransferase1"/>
    <property type="match status" value="1"/>
</dbReference>
<dbReference type="InterPro" id="IPR025799">
    <property type="entry name" value="Arg_MeTrfase"/>
</dbReference>
<dbReference type="Pfam" id="PF06325">
    <property type="entry name" value="PrmA"/>
    <property type="match status" value="1"/>
</dbReference>
<gene>
    <name evidence="5" type="primary">LOC108629796</name>
</gene>
<keyword evidence="4" id="KW-1185">Reference proteome</keyword>
<dbReference type="PANTHER" id="PTHR11006:SF60">
    <property type="entry name" value="PROTEIN ARGININE N-METHYLTRANSFERASE 9"/>
    <property type="match status" value="1"/>
</dbReference>
<dbReference type="PANTHER" id="PTHR11006">
    <property type="entry name" value="PROTEIN ARGININE N-METHYLTRANSFERASE"/>
    <property type="match status" value="1"/>
</dbReference>
<dbReference type="AlphaFoldDB" id="A0AAJ7J9N5"/>